<sequence>MLPIETLEVRDDPRKGRVEPGELLTQIPLQENCPELTVHVDSGLSLLERNRLIEFLRSNMDVFAWSLADMPRIDPEVMLHRLQVKPTYRPVRQKKRSFAPKQQRAATEFGLPRILISDNGRQFDNSRFREFCSELGIDHRFTSIIHPQTNGETDVTNRTILQGLKARLDRSKGQRVKDLYNVLWAYRTMFRLSTGETPFNLAYGTEAVIPLEIGLPSPRVEHHDANSNSSQLRNNLDLVEETREAARVCMVRYKRKMAQYYNSRVKAKLFKVGDLILRRAGASQPTEQGKLAPNWEGPYRIARVQRPGAYKLESLEGTPILRSWNSENLRMYYQ</sequence>
<gene>
    <name evidence="3" type="primary">LOC120108299</name>
</gene>
<dbReference type="PANTHER" id="PTHR48475:SF2">
    <property type="entry name" value="RIBONUCLEASE H"/>
    <property type="match status" value="1"/>
</dbReference>
<evidence type="ECO:0000259" key="1">
    <source>
        <dbReference type="PROSITE" id="PS50994"/>
    </source>
</evidence>
<dbReference type="AlphaFoldDB" id="A0A8B8ZU58"/>
<protein>
    <submittedName>
        <fullName evidence="3">Uncharacterized protein LOC120108299</fullName>
    </submittedName>
</protein>
<name>A0A8B8ZU58_PHODC</name>
<accession>A0A8B8ZU58</accession>
<dbReference type="InterPro" id="IPR001584">
    <property type="entry name" value="Integrase_cat-core"/>
</dbReference>
<dbReference type="KEGG" id="pda:120108299"/>
<evidence type="ECO:0000313" key="2">
    <source>
        <dbReference type="Proteomes" id="UP000228380"/>
    </source>
</evidence>
<dbReference type="InterPro" id="IPR036397">
    <property type="entry name" value="RNaseH_sf"/>
</dbReference>
<dbReference type="OrthoDB" id="686884at2759"/>
<dbReference type="Gene3D" id="3.30.420.10">
    <property type="entry name" value="Ribonuclease H-like superfamily/Ribonuclease H"/>
    <property type="match status" value="1"/>
</dbReference>
<keyword evidence="2" id="KW-1185">Reference proteome</keyword>
<dbReference type="RefSeq" id="XP_038977811.1">
    <property type="nucleotide sequence ID" value="XM_039121883.1"/>
</dbReference>
<dbReference type="GO" id="GO:0003676">
    <property type="term" value="F:nucleic acid binding"/>
    <property type="evidence" value="ECO:0007669"/>
    <property type="project" value="InterPro"/>
</dbReference>
<dbReference type="PANTHER" id="PTHR48475">
    <property type="entry name" value="RIBONUCLEASE H"/>
    <property type="match status" value="1"/>
</dbReference>
<proteinExistence type="predicted"/>
<dbReference type="InterPro" id="IPR012337">
    <property type="entry name" value="RNaseH-like_sf"/>
</dbReference>
<dbReference type="PROSITE" id="PS50994">
    <property type="entry name" value="INTEGRASE"/>
    <property type="match status" value="1"/>
</dbReference>
<dbReference type="Proteomes" id="UP000228380">
    <property type="component" value="Unplaced"/>
</dbReference>
<feature type="domain" description="Integrase catalytic" evidence="1">
    <location>
        <begin position="30"/>
        <end position="206"/>
    </location>
</feature>
<reference evidence="3" key="1">
    <citation type="submission" date="2025-08" db="UniProtKB">
        <authorList>
            <consortium name="RefSeq"/>
        </authorList>
    </citation>
    <scope>IDENTIFICATION</scope>
    <source>
        <tissue evidence="3">Young leaves</tissue>
    </source>
</reference>
<evidence type="ECO:0000313" key="3">
    <source>
        <dbReference type="RefSeq" id="XP_038977811.1"/>
    </source>
</evidence>
<dbReference type="SUPFAM" id="SSF53098">
    <property type="entry name" value="Ribonuclease H-like"/>
    <property type="match status" value="1"/>
</dbReference>
<organism evidence="2 3">
    <name type="scientific">Phoenix dactylifera</name>
    <name type="common">Date palm</name>
    <dbReference type="NCBI Taxonomy" id="42345"/>
    <lineage>
        <taxon>Eukaryota</taxon>
        <taxon>Viridiplantae</taxon>
        <taxon>Streptophyta</taxon>
        <taxon>Embryophyta</taxon>
        <taxon>Tracheophyta</taxon>
        <taxon>Spermatophyta</taxon>
        <taxon>Magnoliopsida</taxon>
        <taxon>Liliopsida</taxon>
        <taxon>Arecaceae</taxon>
        <taxon>Coryphoideae</taxon>
        <taxon>Phoeniceae</taxon>
        <taxon>Phoenix</taxon>
    </lineage>
</organism>
<dbReference type="GO" id="GO:0015074">
    <property type="term" value="P:DNA integration"/>
    <property type="evidence" value="ECO:0007669"/>
    <property type="project" value="InterPro"/>
</dbReference>
<dbReference type="GeneID" id="120108299"/>